<feature type="compositionally biased region" description="Low complexity" evidence="8">
    <location>
        <begin position="167"/>
        <end position="184"/>
    </location>
</feature>
<dbReference type="AlphaFoldDB" id="A0AAW1DIY7"/>
<dbReference type="GO" id="GO:0000978">
    <property type="term" value="F:RNA polymerase II cis-regulatory region sequence-specific DNA binding"/>
    <property type="evidence" value="ECO:0007669"/>
    <property type="project" value="TreeGrafter"/>
</dbReference>
<evidence type="ECO:0000313" key="11">
    <source>
        <dbReference type="Proteomes" id="UP001461498"/>
    </source>
</evidence>
<dbReference type="GO" id="GO:0008270">
    <property type="term" value="F:zinc ion binding"/>
    <property type="evidence" value="ECO:0007669"/>
    <property type="project" value="UniProtKB-KW"/>
</dbReference>
<keyword evidence="5" id="KW-0862">Zinc</keyword>
<evidence type="ECO:0000256" key="2">
    <source>
        <dbReference type="ARBA" id="ARBA00022723"/>
    </source>
</evidence>
<comment type="subcellular location">
    <subcellularLocation>
        <location evidence="1">Nucleus</location>
    </subcellularLocation>
</comment>
<gene>
    <name evidence="10" type="ORF">O3M35_004908</name>
</gene>
<keyword evidence="6" id="KW-0539">Nucleus</keyword>
<evidence type="ECO:0000256" key="7">
    <source>
        <dbReference type="PROSITE-ProRule" id="PRU00042"/>
    </source>
</evidence>
<proteinExistence type="predicted"/>
<comment type="caution">
    <text evidence="10">The sequence shown here is derived from an EMBL/GenBank/DDBJ whole genome shotgun (WGS) entry which is preliminary data.</text>
</comment>
<dbReference type="FunFam" id="3.30.160.60:FF:000208">
    <property type="entry name" value="zinc finger protein Gfi-1b"/>
    <property type="match status" value="1"/>
</dbReference>
<keyword evidence="11" id="KW-1185">Reference proteome</keyword>
<sequence>MLEGASRVAPPRSVSPPSGSPPPHHFWRIPQYHPVIHRASAQGVTPDYSAYPPILPYLWHQGLFVPYSPVKHEPVDLSPNRTGSDSGYTPEKSNSGDYDNDKDDKYTDASDSDHEEMPLNLSLKEKRPSEIWTPWSICQERHASLIAACQQRQQKAAEFEFSTNNQSTDSCSPPQPPSSTTIVHSSSINHHVNNSQQSERSFQCKQCGKTFKRSSTLSTHLLIHSDTRPYPCQYCGKRFHQKSDMKKHTYIHTGKYRVLKQVSY</sequence>
<keyword evidence="2" id="KW-0479">Metal-binding</keyword>
<dbReference type="PROSITE" id="PS00028">
    <property type="entry name" value="ZINC_FINGER_C2H2_1"/>
    <property type="match status" value="2"/>
</dbReference>
<feature type="region of interest" description="Disordered" evidence="8">
    <location>
        <begin position="75"/>
        <end position="122"/>
    </location>
</feature>
<dbReference type="InterPro" id="IPR027756">
    <property type="entry name" value="Ovo-like"/>
</dbReference>
<dbReference type="EMBL" id="JAPXFL010000002">
    <property type="protein sequence ID" value="KAK9510035.1"/>
    <property type="molecule type" value="Genomic_DNA"/>
</dbReference>
<dbReference type="InterPro" id="IPR036236">
    <property type="entry name" value="Znf_C2H2_sf"/>
</dbReference>
<keyword evidence="4 7" id="KW-0863">Zinc-finger</keyword>
<evidence type="ECO:0000313" key="10">
    <source>
        <dbReference type="EMBL" id="KAK9510035.1"/>
    </source>
</evidence>
<dbReference type="PROSITE" id="PS50157">
    <property type="entry name" value="ZINC_FINGER_C2H2_2"/>
    <property type="match status" value="2"/>
</dbReference>
<dbReference type="Pfam" id="PF00096">
    <property type="entry name" value="zf-C2H2"/>
    <property type="match status" value="2"/>
</dbReference>
<dbReference type="GO" id="GO:0009913">
    <property type="term" value="P:epidermal cell differentiation"/>
    <property type="evidence" value="ECO:0007669"/>
    <property type="project" value="TreeGrafter"/>
</dbReference>
<evidence type="ECO:0000256" key="8">
    <source>
        <dbReference type="SAM" id="MobiDB-lite"/>
    </source>
</evidence>
<feature type="compositionally biased region" description="Basic and acidic residues" evidence="8">
    <location>
        <begin position="102"/>
        <end position="122"/>
    </location>
</feature>
<dbReference type="SUPFAM" id="SSF57667">
    <property type="entry name" value="beta-beta-alpha zinc fingers"/>
    <property type="match status" value="1"/>
</dbReference>
<feature type="region of interest" description="Disordered" evidence="8">
    <location>
        <begin position="163"/>
        <end position="184"/>
    </location>
</feature>
<feature type="domain" description="C2H2-type" evidence="9">
    <location>
        <begin position="230"/>
        <end position="257"/>
    </location>
</feature>
<keyword evidence="3" id="KW-0677">Repeat</keyword>
<evidence type="ECO:0000256" key="4">
    <source>
        <dbReference type="ARBA" id="ARBA00022771"/>
    </source>
</evidence>
<accession>A0AAW1DIY7</accession>
<evidence type="ECO:0000256" key="1">
    <source>
        <dbReference type="ARBA" id="ARBA00004123"/>
    </source>
</evidence>
<dbReference type="InterPro" id="IPR013087">
    <property type="entry name" value="Znf_C2H2_type"/>
</dbReference>
<evidence type="ECO:0000256" key="6">
    <source>
        <dbReference type="ARBA" id="ARBA00023242"/>
    </source>
</evidence>
<reference evidence="10 11" key="1">
    <citation type="submission" date="2022-12" db="EMBL/GenBank/DDBJ databases">
        <title>Chromosome-level genome assembly of true bugs.</title>
        <authorList>
            <person name="Ma L."/>
            <person name="Li H."/>
        </authorList>
    </citation>
    <scope>NUCLEOTIDE SEQUENCE [LARGE SCALE GENOMIC DNA]</scope>
    <source>
        <strain evidence="10">Lab_2022b</strain>
    </source>
</reference>
<evidence type="ECO:0000259" key="9">
    <source>
        <dbReference type="PROSITE" id="PS50157"/>
    </source>
</evidence>
<feature type="region of interest" description="Disordered" evidence="8">
    <location>
        <begin position="1"/>
        <end position="26"/>
    </location>
</feature>
<dbReference type="Proteomes" id="UP001461498">
    <property type="component" value="Unassembled WGS sequence"/>
</dbReference>
<dbReference type="GO" id="GO:0000981">
    <property type="term" value="F:DNA-binding transcription factor activity, RNA polymerase II-specific"/>
    <property type="evidence" value="ECO:0007669"/>
    <property type="project" value="TreeGrafter"/>
</dbReference>
<dbReference type="SMART" id="SM00355">
    <property type="entry name" value="ZnF_C2H2"/>
    <property type="match status" value="2"/>
</dbReference>
<feature type="domain" description="C2H2-type" evidence="9">
    <location>
        <begin position="202"/>
        <end position="229"/>
    </location>
</feature>
<feature type="compositionally biased region" description="Low complexity" evidence="8">
    <location>
        <begin position="1"/>
        <end position="17"/>
    </location>
</feature>
<protein>
    <recommendedName>
        <fullName evidence="9">C2H2-type domain-containing protein</fullName>
    </recommendedName>
</protein>
<organism evidence="10 11">
    <name type="scientific">Rhynocoris fuscipes</name>
    <dbReference type="NCBI Taxonomy" id="488301"/>
    <lineage>
        <taxon>Eukaryota</taxon>
        <taxon>Metazoa</taxon>
        <taxon>Ecdysozoa</taxon>
        <taxon>Arthropoda</taxon>
        <taxon>Hexapoda</taxon>
        <taxon>Insecta</taxon>
        <taxon>Pterygota</taxon>
        <taxon>Neoptera</taxon>
        <taxon>Paraneoptera</taxon>
        <taxon>Hemiptera</taxon>
        <taxon>Heteroptera</taxon>
        <taxon>Panheteroptera</taxon>
        <taxon>Cimicomorpha</taxon>
        <taxon>Reduviidae</taxon>
        <taxon>Harpactorinae</taxon>
        <taxon>Harpactorini</taxon>
        <taxon>Rhynocoris</taxon>
    </lineage>
</organism>
<dbReference type="Gene3D" id="3.30.160.60">
    <property type="entry name" value="Classic Zinc Finger"/>
    <property type="match status" value="2"/>
</dbReference>
<name>A0AAW1DIY7_9HEMI</name>
<dbReference type="GO" id="GO:0005634">
    <property type="term" value="C:nucleus"/>
    <property type="evidence" value="ECO:0007669"/>
    <property type="project" value="UniProtKB-SubCell"/>
</dbReference>
<evidence type="ECO:0000256" key="3">
    <source>
        <dbReference type="ARBA" id="ARBA00022737"/>
    </source>
</evidence>
<evidence type="ECO:0000256" key="5">
    <source>
        <dbReference type="ARBA" id="ARBA00022833"/>
    </source>
</evidence>
<dbReference type="PANTHER" id="PTHR10032">
    <property type="entry name" value="ZINC FINGER PROTEIN WITH KRAB AND SCAN DOMAINS"/>
    <property type="match status" value="1"/>
</dbReference>
<dbReference type="PANTHER" id="PTHR10032:SF272">
    <property type="entry name" value="OVO-LIKE ZINC FINGER 1A-RELATED"/>
    <property type="match status" value="1"/>
</dbReference>
<dbReference type="FunFam" id="3.30.160.60:FF:000245">
    <property type="entry name" value="zinc finger protein Gfi-1"/>
    <property type="match status" value="1"/>
</dbReference>